<dbReference type="Proteomes" id="UP000046393">
    <property type="component" value="Unplaced"/>
</dbReference>
<dbReference type="WBParaSite" id="SMUV_0000470601-mRNA-1">
    <property type="protein sequence ID" value="SMUV_0000470601-mRNA-1"/>
    <property type="gene ID" value="SMUV_0000470601"/>
</dbReference>
<evidence type="ECO:0000256" key="6">
    <source>
        <dbReference type="ARBA" id="ARBA00023242"/>
    </source>
</evidence>
<evidence type="ECO:0000256" key="7">
    <source>
        <dbReference type="PROSITE-ProRule" id="PRU00042"/>
    </source>
</evidence>
<dbReference type="PROSITE" id="PS00028">
    <property type="entry name" value="ZINC_FINGER_C2H2_1"/>
    <property type="match status" value="3"/>
</dbReference>
<dbReference type="SUPFAM" id="SSF57667">
    <property type="entry name" value="beta-beta-alpha zinc fingers"/>
    <property type="match status" value="2"/>
</dbReference>
<proteinExistence type="predicted"/>
<keyword evidence="6" id="KW-0539">Nucleus</keyword>
<keyword evidence="3" id="KW-0677">Repeat</keyword>
<evidence type="ECO:0000313" key="10">
    <source>
        <dbReference type="Proteomes" id="UP000046393"/>
    </source>
</evidence>
<organism evidence="10 11">
    <name type="scientific">Syphacia muris</name>
    <dbReference type="NCBI Taxonomy" id="451379"/>
    <lineage>
        <taxon>Eukaryota</taxon>
        <taxon>Metazoa</taxon>
        <taxon>Ecdysozoa</taxon>
        <taxon>Nematoda</taxon>
        <taxon>Chromadorea</taxon>
        <taxon>Rhabditida</taxon>
        <taxon>Spirurina</taxon>
        <taxon>Oxyuridomorpha</taxon>
        <taxon>Oxyuroidea</taxon>
        <taxon>Oxyuridae</taxon>
        <taxon>Syphacia</taxon>
    </lineage>
</organism>
<name>A0A0N5AJR1_9BILA</name>
<evidence type="ECO:0000256" key="8">
    <source>
        <dbReference type="SAM" id="MobiDB-lite"/>
    </source>
</evidence>
<protein>
    <submittedName>
        <fullName evidence="11">C2H2-type domain-containing protein</fullName>
    </submittedName>
</protein>
<evidence type="ECO:0000256" key="2">
    <source>
        <dbReference type="ARBA" id="ARBA00022723"/>
    </source>
</evidence>
<evidence type="ECO:0000256" key="1">
    <source>
        <dbReference type="ARBA" id="ARBA00004123"/>
    </source>
</evidence>
<dbReference type="STRING" id="451379.A0A0N5AJR1"/>
<dbReference type="Pfam" id="PF00096">
    <property type="entry name" value="zf-C2H2"/>
    <property type="match status" value="3"/>
</dbReference>
<feature type="domain" description="C2H2-type" evidence="9">
    <location>
        <begin position="390"/>
        <end position="417"/>
    </location>
</feature>
<dbReference type="Gene3D" id="3.30.160.60">
    <property type="entry name" value="Classic Zinc Finger"/>
    <property type="match status" value="3"/>
</dbReference>
<keyword evidence="5" id="KW-0862">Zinc</keyword>
<dbReference type="PANTHER" id="PTHR24406">
    <property type="entry name" value="TRANSCRIPTIONAL REPRESSOR CTCFL-RELATED"/>
    <property type="match status" value="1"/>
</dbReference>
<evidence type="ECO:0000259" key="9">
    <source>
        <dbReference type="PROSITE" id="PS50157"/>
    </source>
</evidence>
<keyword evidence="10" id="KW-1185">Reference proteome</keyword>
<evidence type="ECO:0000256" key="5">
    <source>
        <dbReference type="ARBA" id="ARBA00022833"/>
    </source>
</evidence>
<dbReference type="InterPro" id="IPR036236">
    <property type="entry name" value="Znf_C2H2_sf"/>
</dbReference>
<evidence type="ECO:0000256" key="4">
    <source>
        <dbReference type="ARBA" id="ARBA00022771"/>
    </source>
</evidence>
<sequence length="1007" mass="111833">MLFSLLAKNTDVLSGTVQSKDSAGDFLERTTTYQKLPDDVIRNRSQPNGTLQIVLDEDPDYLRNVQLSDQEIEVIEENTVGQVVQGEDGEYYVVVDDNGSDVPGTQQNSAAEVISTDSSTQGYLVQSDEVIGNVRENVVSNEASSYSRTVEATPESSRNASLRRDVKTVLVDSGNGTYEMVQILDDTTGMAVDARGEPINIGAVTTAEASETLPADPFPQGIKMRRSFNINRVYGQCRCSECGQSFVNTARLERHLAVHQIFGSFLCPLCGKTYKYEYNLFFHWRKTCRDLNELVSLDDRKTMDVNALRQLVDDVALKKSEIGQIEIGINRNFLFGTSPYARLEMPASVGCRGTTCRICGIVVPSVHIHRHIALHRGESVVDNRNVSGGFFCDLCGSMFRQQINLIRHWRTNCPEIQANLPEDQDITMDDDGLKRMVTRLVKRSPEDIEGNHIPLEPVPPQLTGNSVEQSNVKTSSAKIAEVSGNAISNPPSGSNQDGTATVPVEAQVLTERGGASLINDERNRLESFEGKWVDEQGIVFADEFVNEDESLMLDNDGLSAPHNRAKWSLSGGPVQCPECFRSFANSGRLERHLAGFHASFGSHHCILCGNRFKYDYNLLYHYRRSCPYTRAFIDHDVREQIDAMNLRKIVRSLSQKEVNLMPHIVAKNRLPFRDPVDVIGSRRQLLRYPTPTNQPPPHLLVPRPGLGRGKSCPVCSVIFYGNIAIERHLKAAHPVEYEDWNLQGLLDSSYLEEGSSRIVMQEIIDEPEEVVEDEIEEVPEPPPTLTAELPVEQPLVSSSQNTTMASGRTVRRAHIEEDEDGNQRIVDENGVVINPADTDVPLQIEDSENLRQFLETVQLQVPDGEIIFVEENDPSTFEGAMNGEQIMDAGGNSFVTTREFVSSSNNVGKFYMKNPLFDELQSATKDVGLEVATILTRMKKQDDHTIGSDIPETNGDSGDIRQPLNTVTNEAISDGNSASSEAQNMETIVIDEGLVSHVKRPRLSSIS</sequence>
<reference evidence="11" key="1">
    <citation type="submission" date="2017-02" db="UniProtKB">
        <authorList>
            <consortium name="WormBaseParasite"/>
        </authorList>
    </citation>
    <scope>IDENTIFICATION</scope>
</reference>
<dbReference type="GO" id="GO:0005634">
    <property type="term" value="C:nucleus"/>
    <property type="evidence" value="ECO:0007669"/>
    <property type="project" value="UniProtKB-SubCell"/>
</dbReference>
<feature type="region of interest" description="Disordered" evidence="8">
    <location>
        <begin position="448"/>
        <end position="467"/>
    </location>
</feature>
<dbReference type="SMART" id="SM00355">
    <property type="entry name" value="ZnF_C2H2"/>
    <property type="match status" value="7"/>
</dbReference>
<dbReference type="GO" id="GO:0008270">
    <property type="term" value="F:zinc ion binding"/>
    <property type="evidence" value="ECO:0007669"/>
    <property type="project" value="UniProtKB-KW"/>
</dbReference>
<dbReference type="AlphaFoldDB" id="A0A0N5AJR1"/>
<evidence type="ECO:0000256" key="3">
    <source>
        <dbReference type="ARBA" id="ARBA00022737"/>
    </source>
</evidence>
<feature type="domain" description="C2H2-type" evidence="9">
    <location>
        <begin position="574"/>
        <end position="602"/>
    </location>
</feature>
<dbReference type="InterPro" id="IPR050888">
    <property type="entry name" value="ZnF_C2H2-type_TF"/>
</dbReference>
<comment type="subcellular location">
    <subcellularLocation>
        <location evidence="1">Nucleus</location>
    </subcellularLocation>
</comment>
<dbReference type="PROSITE" id="PS50157">
    <property type="entry name" value="ZINC_FINGER_C2H2_2"/>
    <property type="match status" value="3"/>
</dbReference>
<keyword evidence="4 7" id="KW-0863">Zinc-finger</keyword>
<dbReference type="InterPro" id="IPR013087">
    <property type="entry name" value="Znf_C2H2_type"/>
</dbReference>
<accession>A0A0N5AJR1</accession>
<keyword evidence="2" id="KW-0479">Metal-binding</keyword>
<evidence type="ECO:0000313" key="11">
    <source>
        <dbReference type="WBParaSite" id="SMUV_0000470601-mRNA-1"/>
    </source>
</evidence>
<feature type="domain" description="C2H2-type" evidence="9">
    <location>
        <begin position="237"/>
        <end position="259"/>
    </location>
</feature>